<accession>A0A2C5Y7X7</accession>
<dbReference type="Proteomes" id="UP000226192">
    <property type="component" value="Unassembled WGS sequence"/>
</dbReference>
<proteinExistence type="predicted"/>
<dbReference type="AlphaFoldDB" id="A0A2C5Y7X7"/>
<evidence type="ECO:0000256" key="1">
    <source>
        <dbReference type="SAM" id="MobiDB-lite"/>
    </source>
</evidence>
<gene>
    <name evidence="2" type="ORF">CDD81_6406</name>
</gene>
<dbReference type="OrthoDB" id="4932172at2759"/>
<organism evidence="2 3">
    <name type="scientific">Ophiocordyceps australis</name>
    <dbReference type="NCBI Taxonomy" id="1399860"/>
    <lineage>
        <taxon>Eukaryota</taxon>
        <taxon>Fungi</taxon>
        <taxon>Dikarya</taxon>
        <taxon>Ascomycota</taxon>
        <taxon>Pezizomycotina</taxon>
        <taxon>Sordariomycetes</taxon>
        <taxon>Hypocreomycetidae</taxon>
        <taxon>Hypocreales</taxon>
        <taxon>Ophiocordycipitaceae</taxon>
        <taxon>Ophiocordyceps</taxon>
    </lineage>
</organism>
<feature type="region of interest" description="Disordered" evidence="1">
    <location>
        <begin position="187"/>
        <end position="249"/>
    </location>
</feature>
<feature type="compositionally biased region" description="Polar residues" evidence="1">
    <location>
        <begin position="200"/>
        <end position="214"/>
    </location>
</feature>
<feature type="compositionally biased region" description="Basic residues" evidence="1">
    <location>
        <begin position="217"/>
        <end position="228"/>
    </location>
</feature>
<dbReference type="EMBL" id="NJET01000059">
    <property type="protein sequence ID" value="PHH62981.1"/>
    <property type="molecule type" value="Genomic_DNA"/>
</dbReference>
<comment type="caution">
    <text evidence="2">The sequence shown here is derived from an EMBL/GenBank/DDBJ whole genome shotgun (WGS) entry which is preliminary data.</text>
</comment>
<evidence type="ECO:0000313" key="3">
    <source>
        <dbReference type="Proteomes" id="UP000226192"/>
    </source>
</evidence>
<protein>
    <submittedName>
        <fullName evidence="2">Uncharacterized protein</fullName>
    </submittedName>
</protein>
<sequence>MNERGAVRLPRPSRDEIAKTCLLTTASQNDIETHWQSYQKGIVCLDPAPEPILHLVHWADLSLSVEPYFCRGWACERINITYNSKQVVENIASYDPNRRCYVFKGELRLLGIFLDLIEEHLRAKSVETALLGPSLIYVPMMGVNPGYSRKEFEAKIKIISCILFVSGPEQKYLEAARQAMRSKAASCPSVGDEYRPASPTPSDDSNDPTWHPNQKTMAKRRKAKKPPVKTKIELLPATKGRYALRKRKR</sequence>
<reference evidence="2 3" key="1">
    <citation type="submission" date="2017-06" db="EMBL/GenBank/DDBJ databases">
        <title>Ant-infecting Ophiocordyceps genomes reveal a high diversity of potential behavioral manipulation genes and a possible major role for enterotoxins.</title>
        <authorList>
            <person name="De Bekker C."/>
            <person name="Evans H.C."/>
            <person name="Brachmann A."/>
            <person name="Hughes D.P."/>
        </authorList>
    </citation>
    <scope>NUCLEOTIDE SEQUENCE [LARGE SCALE GENOMIC DNA]</scope>
    <source>
        <strain evidence="2 3">Map64</strain>
    </source>
</reference>
<name>A0A2C5Y7X7_9HYPO</name>
<keyword evidence="3" id="KW-1185">Reference proteome</keyword>
<evidence type="ECO:0000313" key="2">
    <source>
        <dbReference type="EMBL" id="PHH62981.1"/>
    </source>
</evidence>